<dbReference type="Pfam" id="PF00015">
    <property type="entry name" value="MCPsignal"/>
    <property type="match status" value="1"/>
</dbReference>
<dbReference type="PANTHER" id="PTHR32089:SF112">
    <property type="entry name" value="LYSOZYME-LIKE PROTEIN-RELATED"/>
    <property type="match status" value="1"/>
</dbReference>
<dbReference type="PROSITE" id="PS50111">
    <property type="entry name" value="CHEMOTAXIS_TRANSDUC_2"/>
    <property type="match status" value="1"/>
</dbReference>
<dbReference type="InterPro" id="IPR004089">
    <property type="entry name" value="MCPsignal_dom"/>
</dbReference>
<dbReference type="GO" id="GO:0016020">
    <property type="term" value="C:membrane"/>
    <property type="evidence" value="ECO:0007669"/>
    <property type="project" value="InterPro"/>
</dbReference>
<dbReference type="GO" id="GO:0007165">
    <property type="term" value="P:signal transduction"/>
    <property type="evidence" value="ECO:0007669"/>
    <property type="project" value="InterPro"/>
</dbReference>
<evidence type="ECO:0000313" key="2">
    <source>
        <dbReference type="Proteomes" id="UP000053070"/>
    </source>
</evidence>
<protein>
    <submittedName>
        <fullName evidence="1">Uncharacterized protein</fullName>
    </submittedName>
</protein>
<dbReference type="PATRIC" id="fig|502682.8.peg.1598"/>
<proteinExistence type="predicted"/>
<dbReference type="Proteomes" id="UP000053070">
    <property type="component" value="Unassembled WGS sequence"/>
</dbReference>
<accession>A0A0G9MN95</accession>
<dbReference type="EMBL" id="LBHC01000002">
    <property type="protein sequence ID" value="KLE32181.1"/>
    <property type="molecule type" value="Genomic_DNA"/>
</dbReference>
<sequence length="468" mass="51547">MKHEKIEVAADPSLIDAVARSCGEVTVGCVDVGGLVEEIMTTAADMKERRQHLEQVIAELSNDQKRVTDASDEARLLSEHARDDLRNSTAFIRDSVDEFSDLTDLIVALSEHITGFAGAMEQVRRVSQTIDTIAETTNMLALNAAIEAHRAGDAGRTFAVVAQEVKKLAQDTRIATDEIASTVDSLGGEAETLVTKISTGVEKGKQAQQNFARVDETVNGISTFVDRIDEQNAGIAQSTAAIQSRVEEVRKALEDFADGSRQSGHNLEAVKTRVGELELLSMDMFDQLVRSGFAAADLEFVQIAMDGRDEMVARVEEALDAGTLTEEQVFDRDYREIPGSKPTRYDNSFTDFADRVVQPILDERIASRTEVLSCVASNQDGYLPTHNSERSQAPNGDPVHDDKYCRNRRIVLDSVTQAAIDKKDLPFSASCYRYVQTGDSKSLAGKNIFVPVYVKGKYWGNFEIFYLD</sequence>
<dbReference type="STRING" id="502682.BMF35_a0569"/>
<keyword evidence="2" id="KW-1185">Reference proteome</keyword>
<dbReference type="AlphaFoldDB" id="A0A0G9MN95"/>
<dbReference type="RefSeq" id="WP_047007543.1">
    <property type="nucleotide sequence ID" value="NZ_CP018097.1"/>
</dbReference>
<reference evidence="1 2" key="1">
    <citation type="submission" date="2015-04" db="EMBL/GenBank/DDBJ databases">
        <title>The draft genome sequence of Erythrobacr gangjinensis K7-2.</title>
        <authorList>
            <person name="Zhuang L."/>
            <person name="Liu Y."/>
            <person name="Shao Z."/>
        </authorList>
    </citation>
    <scope>NUCLEOTIDE SEQUENCE [LARGE SCALE GENOMIC DNA]</scope>
    <source>
        <strain evidence="1 2">K7-2</strain>
    </source>
</reference>
<dbReference type="PANTHER" id="PTHR32089">
    <property type="entry name" value="METHYL-ACCEPTING CHEMOTAXIS PROTEIN MCPB"/>
    <property type="match status" value="1"/>
</dbReference>
<dbReference type="SUPFAM" id="SSF58104">
    <property type="entry name" value="Methyl-accepting chemotaxis protein (MCP) signaling domain"/>
    <property type="match status" value="1"/>
</dbReference>
<evidence type="ECO:0000313" key="1">
    <source>
        <dbReference type="EMBL" id="KLE32181.1"/>
    </source>
</evidence>
<comment type="caution">
    <text evidence="1">The sequence shown here is derived from an EMBL/GenBank/DDBJ whole genome shotgun (WGS) entry which is preliminary data.</text>
</comment>
<dbReference type="KEGG" id="egn:BMF35_a0569"/>
<gene>
    <name evidence="1" type="ORF">AAW01_07820</name>
</gene>
<organism evidence="1 2">
    <name type="scientific">Aurantiacibacter gangjinensis</name>
    <dbReference type="NCBI Taxonomy" id="502682"/>
    <lineage>
        <taxon>Bacteria</taxon>
        <taxon>Pseudomonadati</taxon>
        <taxon>Pseudomonadota</taxon>
        <taxon>Alphaproteobacteria</taxon>
        <taxon>Sphingomonadales</taxon>
        <taxon>Erythrobacteraceae</taxon>
        <taxon>Aurantiacibacter</taxon>
    </lineage>
</organism>
<dbReference type="SMART" id="SM00283">
    <property type="entry name" value="MA"/>
    <property type="match status" value="1"/>
</dbReference>
<dbReference type="Gene3D" id="1.10.287.950">
    <property type="entry name" value="Methyl-accepting chemotaxis protein"/>
    <property type="match status" value="1"/>
</dbReference>
<name>A0A0G9MN95_9SPHN</name>